<reference evidence="2 3" key="1">
    <citation type="submission" date="2020-08" db="EMBL/GenBank/DDBJ databases">
        <title>A Genomic Blueprint of the Chicken Gut Microbiome.</title>
        <authorList>
            <person name="Gilroy R."/>
            <person name="Ravi A."/>
            <person name="Getino M."/>
            <person name="Pursley I."/>
            <person name="Horton D.L."/>
            <person name="Alikhan N.-F."/>
            <person name="Baker D."/>
            <person name="Gharbi K."/>
            <person name="Hall N."/>
            <person name="Watson M."/>
            <person name="Adriaenssens E.M."/>
            <person name="Foster-Nyarko E."/>
            <person name="Jarju S."/>
            <person name="Secka A."/>
            <person name="Antonio M."/>
            <person name="Oren A."/>
            <person name="Chaudhuri R."/>
            <person name="La Ragione R.M."/>
            <person name="Hildebrand F."/>
            <person name="Pallen M.J."/>
        </authorList>
    </citation>
    <scope>NUCLEOTIDE SEQUENCE [LARGE SCALE GENOMIC DNA]</scope>
    <source>
        <strain evidence="2 3">Sa3CVN1</strain>
    </source>
</reference>
<keyword evidence="1" id="KW-0812">Transmembrane</keyword>
<keyword evidence="1" id="KW-0472">Membrane</keyword>
<dbReference type="Proteomes" id="UP000627781">
    <property type="component" value="Unassembled WGS sequence"/>
</dbReference>
<dbReference type="EMBL" id="JACSRA010000041">
    <property type="protein sequence ID" value="MBD7913260.1"/>
    <property type="molecule type" value="Genomic_DNA"/>
</dbReference>
<feature type="transmembrane region" description="Helical" evidence="1">
    <location>
        <begin position="68"/>
        <end position="90"/>
    </location>
</feature>
<comment type="caution">
    <text evidence="2">The sequence shown here is derived from an EMBL/GenBank/DDBJ whole genome shotgun (WGS) entry which is preliminary data.</text>
</comment>
<name>A0ABR8PYM1_9CLOT</name>
<proteinExistence type="predicted"/>
<feature type="transmembrane region" description="Helical" evidence="1">
    <location>
        <begin position="34"/>
        <end position="56"/>
    </location>
</feature>
<sequence length="350" mass="39570">MSNFTNYNNNNNNNFYGNQNYGFQPYETKNKKGVLFILSIVFFALGFLISCLNTFVNHLRNTRLNLPNTMSFSLGLIFGSIVIIAILFLLGTKVFKKNGVLFAFSIIFFLGSLGSTVTTVKAIGDEARANRAGEEKLISVCNSIANEQDISGENYEKSQYGELTPILNIIRDYGTKCTAFKNDINNNISSIGLETMLNPNSLGDVEKIKSSKKKLEDTVKIYDDYETKYNDLVTNLDTSVSNTELPKEFKTSFLDGFRKSQLENSKDMKEFFKVEKDVFSKINSLMDFLLASQGKYVVKNNEILFYADADLDKYNGFIKDINNLAQKEAEIQNRIAKSKSQKLDDLNNLK</sequence>
<keyword evidence="3" id="KW-1185">Reference proteome</keyword>
<evidence type="ECO:0000313" key="2">
    <source>
        <dbReference type="EMBL" id="MBD7913260.1"/>
    </source>
</evidence>
<keyword evidence="1" id="KW-1133">Transmembrane helix</keyword>
<feature type="transmembrane region" description="Helical" evidence="1">
    <location>
        <begin position="102"/>
        <end position="123"/>
    </location>
</feature>
<gene>
    <name evidence="2" type="ORF">H9661_18055</name>
</gene>
<organism evidence="2 3">
    <name type="scientific">Clostridium cibarium</name>
    <dbReference type="NCBI Taxonomy" id="2762247"/>
    <lineage>
        <taxon>Bacteria</taxon>
        <taxon>Bacillati</taxon>
        <taxon>Bacillota</taxon>
        <taxon>Clostridia</taxon>
        <taxon>Eubacteriales</taxon>
        <taxon>Clostridiaceae</taxon>
        <taxon>Clostridium</taxon>
    </lineage>
</organism>
<dbReference type="RefSeq" id="WP_191770155.1">
    <property type="nucleotide sequence ID" value="NZ_JACSRA010000041.1"/>
</dbReference>
<accession>A0ABR8PYM1</accession>
<evidence type="ECO:0000256" key="1">
    <source>
        <dbReference type="SAM" id="Phobius"/>
    </source>
</evidence>
<protein>
    <submittedName>
        <fullName evidence="2">DUF3053 family protein</fullName>
    </submittedName>
</protein>
<evidence type="ECO:0000313" key="3">
    <source>
        <dbReference type="Proteomes" id="UP000627781"/>
    </source>
</evidence>